<dbReference type="GeneID" id="8240846"/>
<dbReference type="KEGG" id="mis:MICPUN_105132"/>
<dbReference type="OrthoDB" id="443634at2759"/>
<dbReference type="InterPro" id="IPR031778">
    <property type="entry name" value="Sortilin_N"/>
</dbReference>
<dbReference type="GO" id="GO:0016020">
    <property type="term" value="C:membrane"/>
    <property type="evidence" value="ECO:0007669"/>
    <property type="project" value="UniProtKB-SubCell"/>
</dbReference>
<feature type="transmembrane region" description="Helical" evidence="5">
    <location>
        <begin position="774"/>
        <end position="795"/>
    </location>
</feature>
<dbReference type="Gene3D" id="2.130.10.10">
    <property type="entry name" value="YVTN repeat-like/Quinoprotein amine dehydrogenase"/>
    <property type="match status" value="1"/>
</dbReference>
<feature type="chain" id="PRO_5002906405" evidence="6">
    <location>
        <begin position="22"/>
        <end position="845"/>
    </location>
</feature>
<dbReference type="PANTHER" id="PTHR12106">
    <property type="entry name" value="SORTILIN RELATED"/>
    <property type="match status" value="1"/>
</dbReference>
<keyword evidence="9" id="KW-1185">Reference proteome</keyword>
<feature type="signal peptide" evidence="6">
    <location>
        <begin position="1"/>
        <end position="21"/>
    </location>
</feature>
<sequence>MKVALAARVALLAAAIYAVAAQPQCPAPVGLAPLTPAVTMPTVQDSLEWITTSGQSKLFATTEGGKLYSSKNSGASWYDETPDLMTKDGSKSSDKVLALITSGEDESHENMIVQGFDGEHWASRDLGNTWIQPCGVVGVDPNNCFADPGNGVAFAYTFFKMHPKLPDHVLVLVERDLEPESEFLALDLMYSADFGKTWQNLTETAGDRVWGFVDFDFAPPVPGDMDDGMPGIMATVYETEEDMKNGYYDSWDYNVHFVYTTDLFKTAHQRMVMCGNSFEVLNGDVYVAQLRDCLVYHATTDDEARAAMEENTDIVLQISTDAGKTFTQACVPSSLGQRGYTVYDWNKEAPGPDFLSVDHTEVSAARNVGFLGNLYSADVHMQFFSLNMRDNVRIGGSADFTNVAAIPGVYLANQVVGHAMTMDAVKTRITYNAGGVWQGIRPPLLGADGKRINCQDGPDSCELHLHGETHWMRGTWKTRLGSVYTHESAPGVILATGNVGKSLAFDPTSVNTYLSRDAGLTWEEIVKGPHIYEFGNNGGLIVIGKMSSLGPTDVVQFSRDLGRCWEELKLSQRISIHNIRADPHGKGDVFIIRGSIDDGTADGDPDGVMYTIDFNNLMQVDSTGKPTYAWAPPRCEPTKDYEQWAATSPNPDKCILGRNATFTRRMRDPTSLCLNRQDYVRPEPETKACECSEQYDTECEFGWERPNPLGMCERMKTIDFVRECPAMEGREISATNMRIIAGSSCVDESGALGRDKYRVDGGDDGKGRRGGHGVLAFFLWMFFIVVFGGVGYWAYNQYDLGQYVPMEVKQCVNGAWDKINELMGRRTAAPAGYFEPLGDFDADEL</sequence>
<protein>
    <submittedName>
        <fullName evidence="8">Sortilin-like protein</fullName>
    </submittedName>
</protein>
<evidence type="ECO:0000259" key="7">
    <source>
        <dbReference type="SMART" id="SM00602"/>
    </source>
</evidence>
<dbReference type="Pfam" id="PF15901">
    <property type="entry name" value="Sortilin_C"/>
    <property type="match status" value="1"/>
</dbReference>
<dbReference type="SUPFAM" id="SSF110296">
    <property type="entry name" value="Oligoxyloglucan reducing end-specific cellobiohydrolase"/>
    <property type="match status" value="1"/>
</dbReference>
<dbReference type="InterPro" id="IPR050310">
    <property type="entry name" value="VPS10-sortilin"/>
</dbReference>
<keyword evidence="5" id="KW-0812">Transmembrane</keyword>
<evidence type="ECO:0000256" key="6">
    <source>
        <dbReference type="SAM" id="SignalP"/>
    </source>
</evidence>
<accession>C1DY99</accession>
<dbReference type="InterPro" id="IPR006581">
    <property type="entry name" value="VPS10"/>
</dbReference>
<dbReference type="InterPro" id="IPR031777">
    <property type="entry name" value="Sortilin_C"/>
</dbReference>
<dbReference type="GO" id="GO:0006892">
    <property type="term" value="P:post-Golgi vesicle-mediated transport"/>
    <property type="evidence" value="ECO:0007669"/>
    <property type="project" value="TreeGrafter"/>
</dbReference>
<dbReference type="Proteomes" id="UP000002009">
    <property type="component" value="Chromosome 2"/>
</dbReference>
<keyword evidence="4" id="KW-0325">Glycoprotein</keyword>
<dbReference type="GO" id="GO:0005794">
    <property type="term" value="C:Golgi apparatus"/>
    <property type="evidence" value="ECO:0007669"/>
    <property type="project" value="TreeGrafter"/>
</dbReference>
<dbReference type="PANTHER" id="PTHR12106:SF27">
    <property type="entry name" value="SORTILIN-RELATED RECEPTOR"/>
    <property type="match status" value="1"/>
</dbReference>
<dbReference type="STRING" id="296587.C1DY99"/>
<dbReference type="OMA" id="DTECDYG"/>
<feature type="domain" description="VPS10" evidence="7">
    <location>
        <begin position="56"/>
        <end position="764"/>
    </location>
</feature>
<evidence type="ECO:0000256" key="2">
    <source>
        <dbReference type="ARBA" id="ARBA00022737"/>
    </source>
</evidence>
<evidence type="ECO:0000256" key="1">
    <source>
        <dbReference type="ARBA" id="ARBA00004370"/>
    </source>
</evidence>
<reference evidence="8 9" key="1">
    <citation type="journal article" date="2009" name="Science">
        <title>Green evolution and dynamic adaptations revealed by genomes of the marine picoeukaryotes Micromonas.</title>
        <authorList>
            <person name="Worden A.Z."/>
            <person name="Lee J.H."/>
            <person name="Mock T."/>
            <person name="Rouze P."/>
            <person name="Simmons M.P."/>
            <person name="Aerts A.L."/>
            <person name="Allen A.E."/>
            <person name="Cuvelier M.L."/>
            <person name="Derelle E."/>
            <person name="Everett M.V."/>
            <person name="Foulon E."/>
            <person name="Grimwood J."/>
            <person name="Gundlach H."/>
            <person name="Henrissat B."/>
            <person name="Napoli C."/>
            <person name="McDonald S.M."/>
            <person name="Parker M.S."/>
            <person name="Rombauts S."/>
            <person name="Salamov A."/>
            <person name="Von Dassow P."/>
            <person name="Badger J.H."/>
            <person name="Coutinho P.M."/>
            <person name="Demir E."/>
            <person name="Dubchak I."/>
            <person name="Gentemann C."/>
            <person name="Eikrem W."/>
            <person name="Gready J.E."/>
            <person name="John U."/>
            <person name="Lanier W."/>
            <person name="Lindquist E.A."/>
            <person name="Lucas S."/>
            <person name="Mayer K.F."/>
            <person name="Moreau H."/>
            <person name="Not F."/>
            <person name="Otillar R."/>
            <person name="Panaud O."/>
            <person name="Pangilinan J."/>
            <person name="Paulsen I."/>
            <person name="Piegu B."/>
            <person name="Poliakov A."/>
            <person name="Robbens S."/>
            <person name="Schmutz J."/>
            <person name="Toulza E."/>
            <person name="Wyss T."/>
            <person name="Zelensky A."/>
            <person name="Zhou K."/>
            <person name="Armbrust E.V."/>
            <person name="Bhattacharya D."/>
            <person name="Goodenough U.W."/>
            <person name="Van de Peer Y."/>
            <person name="Grigoriev I.V."/>
        </authorList>
    </citation>
    <scope>NUCLEOTIDE SEQUENCE [LARGE SCALE GENOMIC DNA]</scope>
    <source>
        <strain evidence="9">RCC299 / NOUM17</strain>
    </source>
</reference>
<proteinExistence type="predicted"/>
<keyword evidence="5" id="KW-1133">Transmembrane helix</keyword>
<dbReference type="Pfam" id="PF15902">
    <property type="entry name" value="Sortilin-Vps10"/>
    <property type="match status" value="1"/>
</dbReference>
<keyword evidence="2" id="KW-0677">Repeat</keyword>
<organism evidence="8 9">
    <name type="scientific">Micromonas commoda (strain RCC299 / NOUM17 / CCMP2709)</name>
    <name type="common">Picoplanktonic green alga</name>
    <dbReference type="NCBI Taxonomy" id="296587"/>
    <lineage>
        <taxon>Eukaryota</taxon>
        <taxon>Viridiplantae</taxon>
        <taxon>Chlorophyta</taxon>
        <taxon>Mamiellophyceae</taxon>
        <taxon>Mamiellales</taxon>
        <taxon>Mamiellaceae</taxon>
        <taxon>Micromonas</taxon>
    </lineage>
</organism>
<dbReference type="Gene3D" id="2.10.70.80">
    <property type="match status" value="1"/>
</dbReference>
<dbReference type="RefSeq" id="XP_002500131.1">
    <property type="nucleotide sequence ID" value="XM_002500085.1"/>
</dbReference>
<evidence type="ECO:0000256" key="5">
    <source>
        <dbReference type="SAM" id="Phobius"/>
    </source>
</evidence>
<gene>
    <name evidence="8" type="ORF">MICPUN_105132</name>
</gene>
<evidence type="ECO:0000313" key="8">
    <source>
        <dbReference type="EMBL" id="ACO61389.1"/>
    </source>
</evidence>
<dbReference type="EMBL" id="CP001323">
    <property type="protein sequence ID" value="ACO61389.1"/>
    <property type="molecule type" value="Genomic_DNA"/>
</dbReference>
<dbReference type="AlphaFoldDB" id="C1DY99"/>
<evidence type="ECO:0000313" key="9">
    <source>
        <dbReference type="Proteomes" id="UP000002009"/>
    </source>
</evidence>
<name>C1DY99_MICCC</name>
<dbReference type="eggNOG" id="KOG3511">
    <property type="taxonomic scope" value="Eukaryota"/>
</dbReference>
<evidence type="ECO:0000256" key="3">
    <source>
        <dbReference type="ARBA" id="ARBA00023136"/>
    </source>
</evidence>
<keyword evidence="6" id="KW-0732">Signal</keyword>
<evidence type="ECO:0000256" key="4">
    <source>
        <dbReference type="ARBA" id="ARBA00023180"/>
    </source>
</evidence>
<comment type="subcellular location">
    <subcellularLocation>
        <location evidence="1">Membrane</location>
    </subcellularLocation>
</comment>
<dbReference type="InParanoid" id="C1DY99"/>
<dbReference type="SMART" id="SM00602">
    <property type="entry name" value="VPS10"/>
    <property type="match status" value="1"/>
</dbReference>
<dbReference type="InterPro" id="IPR015943">
    <property type="entry name" value="WD40/YVTN_repeat-like_dom_sf"/>
</dbReference>
<keyword evidence="3 5" id="KW-0472">Membrane</keyword>